<keyword evidence="7 10" id="KW-0472">Membrane</keyword>
<evidence type="ECO:0000256" key="10">
    <source>
        <dbReference type="SAM" id="Phobius"/>
    </source>
</evidence>
<dbReference type="InterPro" id="IPR001623">
    <property type="entry name" value="DnaJ_domain"/>
</dbReference>
<evidence type="ECO:0000256" key="1">
    <source>
        <dbReference type="ARBA" id="ARBA00004477"/>
    </source>
</evidence>
<keyword evidence="2" id="KW-0813">Transport</keyword>
<dbReference type="GO" id="GO:0008320">
    <property type="term" value="F:protein transmembrane transporter activity"/>
    <property type="evidence" value="ECO:0007669"/>
    <property type="project" value="TreeGrafter"/>
</dbReference>
<dbReference type="InterPro" id="IPR004179">
    <property type="entry name" value="Sec63-dom"/>
</dbReference>
<dbReference type="Pfam" id="PF02889">
    <property type="entry name" value="Sec63"/>
    <property type="match status" value="1"/>
</dbReference>
<feature type="transmembrane region" description="Helical" evidence="10">
    <location>
        <begin position="63"/>
        <end position="87"/>
    </location>
</feature>
<dbReference type="GO" id="GO:0006614">
    <property type="term" value="P:SRP-dependent cotranslational protein targeting to membrane"/>
    <property type="evidence" value="ECO:0007669"/>
    <property type="project" value="TreeGrafter"/>
</dbReference>
<evidence type="ECO:0000256" key="8">
    <source>
        <dbReference type="ARBA" id="ARBA00023186"/>
    </source>
</evidence>
<keyword evidence="3 10" id="KW-0812">Transmembrane</keyword>
<dbReference type="Pfam" id="PF00226">
    <property type="entry name" value="DnaJ"/>
    <property type="match status" value="1"/>
</dbReference>
<evidence type="ECO:0000256" key="6">
    <source>
        <dbReference type="ARBA" id="ARBA00022989"/>
    </source>
</evidence>
<evidence type="ECO:0000256" key="3">
    <source>
        <dbReference type="ARBA" id="ARBA00022692"/>
    </source>
</evidence>
<comment type="caution">
    <text evidence="12">The sequence shown here is derived from an EMBL/GenBank/DDBJ whole genome shotgun (WGS) entry which is preliminary data.</text>
</comment>
<evidence type="ECO:0000256" key="7">
    <source>
        <dbReference type="ARBA" id="ARBA00023136"/>
    </source>
</evidence>
<protein>
    <recommendedName>
        <fullName evidence="11">J domain-containing protein</fullName>
    </recommendedName>
</protein>
<evidence type="ECO:0000256" key="9">
    <source>
        <dbReference type="SAM" id="MobiDB-lite"/>
    </source>
</evidence>
<dbReference type="OrthoDB" id="1734229at2759"/>
<dbReference type="SUPFAM" id="SSF158702">
    <property type="entry name" value="Sec63 N-terminal domain-like"/>
    <property type="match status" value="1"/>
</dbReference>
<dbReference type="SMART" id="SM00973">
    <property type="entry name" value="Sec63"/>
    <property type="match status" value="1"/>
</dbReference>
<dbReference type="InterPro" id="IPR036869">
    <property type="entry name" value="J_dom_sf"/>
</dbReference>
<dbReference type="SUPFAM" id="SSF81296">
    <property type="entry name" value="E set domains"/>
    <property type="match status" value="1"/>
</dbReference>
<dbReference type="Gene3D" id="1.10.3380.10">
    <property type="entry name" value="Sec63 N-terminal domain-like domain"/>
    <property type="match status" value="1"/>
</dbReference>
<keyword evidence="6 10" id="KW-1133">Transmembrane helix</keyword>
<dbReference type="SUPFAM" id="SSF46565">
    <property type="entry name" value="Chaperone J-domain"/>
    <property type="match status" value="1"/>
</dbReference>
<comment type="subcellular location">
    <subcellularLocation>
        <location evidence="1">Endoplasmic reticulum membrane</location>
        <topology evidence="1">Multi-pass membrane protein</topology>
    </subcellularLocation>
</comment>
<dbReference type="CDD" id="cd06257">
    <property type="entry name" value="DnaJ"/>
    <property type="match status" value="1"/>
</dbReference>
<dbReference type="Gene3D" id="1.10.287.110">
    <property type="entry name" value="DnaJ domain"/>
    <property type="match status" value="1"/>
</dbReference>
<dbReference type="InterPro" id="IPR014756">
    <property type="entry name" value="Ig_E-set"/>
</dbReference>
<feature type="transmembrane region" description="Helical" evidence="10">
    <location>
        <begin position="12"/>
        <end position="33"/>
    </location>
</feature>
<feature type="domain" description="J" evidence="11">
    <location>
        <begin position="100"/>
        <end position="170"/>
    </location>
</feature>
<proteinExistence type="predicted"/>
<evidence type="ECO:0000259" key="11">
    <source>
        <dbReference type="PROSITE" id="PS50076"/>
    </source>
</evidence>
<dbReference type="AlphaFoldDB" id="A0A9P6B621"/>
<keyword evidence="4" id="KW-0256">Endoplasmic reticulum</keyword>
<feature type="region of interest" description="Disordered" evidence="9">
    <location>
        <begin position="626"/>
        <end position="664"/>
    </location>
</feature>
<feature type="transmembrane region" description="Helical" evidence="10">
    <location>
        <begin position="195"/>
        <end position="213"/>
    </location>
</feature>
<dbReference type="InterPro" id="IPR035892">
    <property type="entry name" value="C2_domain_sf"/>
</dbReference>
<organism evidence="12 13">
    <name type="scientific">Hydnum rufescens UP504</name>
    <dbReference type="NCBI Taxonomy" id="1448309"/>
    <lineage>
        <taxon>Eukaryota</taxon>
        <taxon>Fungi</taxon>
        <taxon>Dikarya</taxon>
        <taxon>Basidiomycota</taxon>
        <taxon>Agaricomycotina</taxon>
        <taxon>Agaricomycetes</taxon>
        <taxon>Cantharellales</taxon>
        <taxon>Hydnaceae</taxon>
        <taxon>Hydnum</taxon>
    </lineage>
</organism>
<dbReference type="PROSITE" id="PS50076">
    <property type="entry name" value="DNAJ_2"/>
    <property type="match status" value="1"/>
</dbReference>
<gene>
    <name evidence="12" type="ORF">BS47DRAFT_1289705</name>
</gene>
<evidence type="ECO:0000313" key="12">
    <source>
        <dbReference type="EMBL" id="KAF9518388.1"/>
    </source>
</evidence>
<accession>A0A9P6B621</accession>
<evidence type="ECO:0000256" key="4">
    <source>
        <dbReference type="ARBA" id="ARBA00022824"/>
    </source>
</evidence>
<dbReference type="GO" id="GO:0006620">
    <property type="term" value="P:post-translational protein targeting to endoplasmic reticulum membrane"/>
    <property type="evidence" value="ECO:0007669"/>
    <property type="project" value="TreeGrafter"/>
</dbReference>
<dbReference type="EMBL" id="MU128925">
    <property type="protein sequence ID" value="KAF9518388.1"/>
    <property type="molecule type" value="Genomic_DNA"/>
</dbReference>
<keyword evidence="13" id="KW-1185">Reference proteome</keyword>
<dbReference type="PANTHER" id="PTHR24075:SF0">
    <property type="entry name" value="TRANSLOCATION PROTEIN SEC63 HOMOLOG"/>
    <property type="match status" value="1"/>
</dbReference>
<dbReference type="GO" id="GO:0031207">
    <property type="term" value="C:Sec62/Sec63 complex"/>
    <property type="evidence" value="ECO:0007669"/>
    <property type="project" value="TreeGrafter"/>
</dbReference>
<keyword evidence="8" id="KW-0143">Chaperone</keyword>
<name>A0A9P6B621_9AGAM</name>
<dbReference type="GO" id="GO:0003723">
    <property type="term" value="F:RNA binding"/>
    <property type="evidence" value="ECO:0007669"/>
    <property type="project" value="TreeGrafter"/>
</dbReference>
<evidence type="ECO:0000313" key="13">
    <source>
        <dbReference type="Proteomes" id="UP000886523"/>
    </source>
</evidence>
<dbReference type="Proteomes" id="UP000886523">
    <property type="component" value="Unassembled WGS sequence"/>
</dbReference>
<evidence type="ECO:0000256" key="5">
    <source>
        <dbReference type="ARBA" id="ARBA00022927"/>
    </source>
</evidence>
<dbReference type="PANTHER" id="PTHR24075">
    <property type="entry name" value="SEC63 DOMAIN-CONTAINING"/>
    <property type="match status" value="1"/>
</dbReference>
<keyword evidence="5" id="KW-0653">Protein transport</keyword>
<dbReference type="PRINTS" id="PR00625">
    <property type="entry name" value="JDOMAIN"/>
</dbReference>
<dbReference type="Gene3D" id="2.60.40.150">
    <property type="entry name" value="C2 domain"/>
    <property type="match status" value="1"/>
</dbReference>
<reference evidence="12" key="1">
    <citation type="journal article" date="2020" name="Nat. Commun.">
        <title>Large-scale genome sequencing of mycorrhizal fungi provides insights into the early evolution of symbiotic traits.</title>
        <authorList>
            <person name="Miyauchi S."/>
            <person name="Kiss E."/>
            <person name="Kuo A."/>
            <person name="Drula E."/>
            <person name="Kohler A."/>
            <person name="Sanchez-Garcia M."/>
            <person name="Morin E."/>
            <person name="Andreopoulos B."/>
            <person name="Barry K.W."/>
            <person name="Bonito G."/>
            <person name="Buee M."/>
            <person name="Carver A."/>
            <person name="Chen C."/>
            <person name="Cichocki N."/>
            <person name="Clum A."/>
            <person name="Culley D."/>
            <person name="Crous P.W."/>
            <person name="Fauchery L."/>
            <person name="Girlanda M."/>
            <person name="Hayes R.D."/>
            <person name="Keri Z."/>
            <person name="LaButti K."/>
            <person name="Lipzen A."/>
            <person name="Lombard V."/>
            <person name="Magnuson J."/>
            <person name="Maillard F."/>
            <person name="Murat C."/>
            <person name="Nolan M."/>
            <person name="Ohm R.A."/>
            <person name="Pangilinan J."/>
            <person name="Pereira M.F."/>
            <person name="Perotto S."/>
            <person name="Peter M."/>
            <person name="Pfister S."/>
            <person name="Riley R."/>
            <person name="Sitrit Y."/>
            <person name="Stielow J.B."/>
            <person name="Szollosi G."/>
            <person name="Zifcakova L."/>
            <person name="Stursova M."/>
            <person name="Spatafora J.W."/>
            <person name="Tedersoo L."/>
            <person name="Vaario L.M."/>
            <person name="Yamada A."/>
            <person name="Yan M."/>
            <person name="Wang P."/>
            <person name="Xu J."/>
            <person name="Bruns T."/>
            <person name="Baldrian P."/>
            <person name="Vilgalys R."/>
            <person name="Dunand C."/>
            <person name="Henrissat B."/>
            <person name="Grigoriev I.V."/>
            <person name="Hibbett D."/>
            <person name="Nagy L.G."/>
            <person name="Martin F.M."/>
        </authorList>
    </citation>
    <scope>NUCLEOTIDE SEQUENCE</scope>
    <source>
        <strain evidence="12">UP504</strain>
    </source>
</reference>
<feature type="region of interest" description="Disordered" evidence="9">
    <location>
        <begin position="453"/>
        <end position="482"/>
    </location>
</feature>
<sequence>MADYDYDEGGFMALYFLLTFLIIVLLILTPSLIPSWQTSVARHCQCSECLEKRRRIAKGSWKLTFQILSKVSTIAVVLWGVFFAVAYKLLTTKIESKIYDPFAVLGLAPTDDEKAIKKHYKRLSIQFHPDKVKLAINQTIEEVSSHFVDITKAYKSLTDDVVRENLRLYGNPDGKQDFKVGIALPPWIIESSNNGYVLGLYALLIGGALPYLVGRWWFSSRQFTKDGVKARTAETFFKSIKEEDSVDDVVGILAKGWQFEADFLSSPSEETSRLEGLVQATLGSDTWDKFTNKINETTKRAVILLYAYLLRLPIEDSSLRREQNSLLLHTPTLLTSLLAITLSHNWLIPTLHVMHLHAYLAQAIQPGSDELLQLPGIKDDDVATLGGSRDIKNVFKEILNRGDNRGEAIKRASLRWGCLEVLDLQFKVIGERIITPSAVVQLVFKLRLVSPLESSGSTKSMGPLPSETDVDTTKRTATAESERTQAFLNSKKEAEDLQPVDSGFGFAHAPYWPEDRRPSWWVFVGDQKLNRVIVPPVRFTDVPYPSATPDSSAEKTDRLYKIQFQAPPTVGAYTFQINFVSDTFVVEDVRQNITLKVEDVSALTADEQGAEDEISDPEEDSIAGQMAAMRGGPVKKLAVSGSDDDESTTDGEQSSGSDSDSDSD</sequence>
<evidence type="ECO:0000256" key="2">
    <source>
        <dbReference type="ARBA" id="ARBA00022448"/>
    </source>
</evidence>
<dbReference type="SMART" id="SM00271">
    <property type="entry name" value="DnaJ"/>
    <property type="match status" value="1"/>
</dbReference>
<dbReference type="FunFam" id="1.10.287.110:FF:000039">
    <property type="entry name" value="Protein translocation complex component (Npl1)"/>
    <property type="match status" value="1"/>
</dbReference>